<accession>A0ABT1FSU5</accession>
<reference evidence="1 2" key="1">
    <citation type="submission" date="2022-06" db="EMBL/GenBank/DDBJ databases">
        <title>Runella sp. S5 genome sequencing.</title>
        <authorList>
            <person name="Park S."/>
        </authorList>
    </citation>
    <scope>NUCLEOTIDE SEQUENCE [LARGE SCALE GENOMIC DNA]</scope>
    <source>
        <strain evidence="1 2">S5</strain>
    </source>
</reference>
<name>A0ABT1FSU5_9BACT</name>
<keyword evidence="2" id="KW-1185">Reference proteome</keyword>
<gene>
    <name evidence="1" type="ORF">NCI00_20535</name>
</gene>
<organism evidence="1 2">
    <name type="scientific">Runella salmonicolor</name>
    <dbReference type="NCBI Taxonomy" id="2950278"/>
    <lineage>
        <taxon>Bacteria</taxon>
        <taxon>Pseudomonadati</taxon>
        <taxon>Bacteroidota</taxon>
        <taxon>Cytophagia</taxon>
        <taxon>Cytophagales</taxon>
        <taxon>Spirosomataceae</taxon>
        <taxon>Runella</taxon>
    </lineage>
</organism>
<dbReference type="Proteomes" id="UP001204772">
    <property type="component" value="Unassembled WGS sequence"/>
</dbReference>
<proteinExistence type="predicted"/>
<evidence type="ECO:0000313" key="1">
    <source>
        <dbReference type="EMBL" id="MCP1384835.1"/>
    </source>
</evidence>
<protein>
    <submittedName>
        <fullName evidence="1">Uncharacterized protein</fullName>
    </submittedName>
</protein>
<dbReference type="RefSeq" id="WP_253530715.1">
    <property type="nucleotide sequence ID" value="NZ_JAMZEL010000009.1"/>
</dbReference>
<dbReference type="EMBL" id="JAMZEL010000009">
    <property type="protein sequence ID" value="MCP1384835.1"/>
    <property type="molecule type" value="Genomic_DNA"/>
</dbReference>
<sequence length="69" mass="7533">MTVDELINELFAIKQASNVGGNMEVQVKLDGSIFVGPIEIDKVICSDKEASVAFLVSKKPLVKELNLKK</sequence>
<comment type="caution">
    <text evidence="1">The sequence shown here is derived from an EMBL/GenBank/DDBJ whole genome shotgun (WGS) entry which is preliminary data.</text>
</comment>
<evidence type="ECO:0000313" key="2">
    <source>
        <dbReference type="Proteomes" id="UP001204772"/>
    </source>
</evidence>